<dbReference type="EMBL" id="JACMSC010000011">
    <property type="protein sequence ID" value="KAG6499008.1"/>
    <property type="molecule type" value="Genomic_DNA"/>
</dbReference>
<sequence length="175" mass="20587">MDSNKLTRPNFLDWFQNMRIVLKAKKLVYVLEKVLSTNIADDVIPDQILAFEKQMVDSELVSCIMLASMSPELQKQHDHMDAYLYEQFDEQARFEQFEVTKLLFCSKMQEGSFVFVMNYQMNRIEFTIPELINMLKDVEPSVKKEKKTLMIVDSLKKVLIGNQSVRALGRRKRPR</sequence>
<gene>
    <name evidence="1" type="ORF">ZIOFF_038764</name>
</gene>
<proteinExistence type="predicted"/>
<evidence type="ECO:0000313" key="1">
    <source>
        <dbReference type="EMBL" id="KAG6499008.1"/>
    </source>
</evidence>
<protein>
    <submittedName>
        <fullName evidence="1">Uncharacterized protein</fullName>
    </submittedName>
</protein>
<dbReference type="AlphaFoldDB" id="A0A8J5G145"/>
<evidence type="ECO:0000313" key="2">
    <source>
        <dbReference type="Proteomes" id="UP000734854"/>
    </source>
</evidence>
<accession>A0A8J5G145</accession>
<keyword evidence="2" id="KW-1185">Reference proteome</keyword>
<comment type="caution">
    <text evidence="1">The sequence shown here is derived from an EMBL/GenBank/DDBJ whole genome shotgun (WGS) entry which is preliminary data.</text>
</comment>
<organism evidence="1 2">
    <name type="scientific">Zingiber officinale</name>
    <name type="common">Ginger</name>
    <name type="synonym">Amomum zingiber</name>
    <dbReference type="NCBI Taxonomy" id="94328"/>
    <lineage>
        <taxon>Eukaryota</taxon>
        <taxon>Viridiplantae</taxon>
        <taxon>Streptophyta</taxon>
        <taxon>Embryophyta</taxon>
        <taxon>Tracheophyta</taxon>
        <taxon>Spermatophyta</taxon>
        <taxon>Magnoliopsida</taxon>
        <taxon>Liliopsida</taxon>
        <taxon>Zingiberales</taxon>
        <taxon>Zingiberaceae</taxon>
        <taxon>Zingiber</taxon>
    </lineage>
</organism>
<dbReference type="Proteomes" id="UP000734854">
    <property type="component" value="Unassembled WGS sequence"/>
</dbReference>
<name>A0A8J5G145_ZINOF</name>
<reference evidence="1 2" key="1">
    <citation type="submission" date="2020-08" db="EMBL/GenBank/DDBJ databases">
        <title>Plant Genome Project.</title>
        <authorList>
            <person name="Zhang R.-G."/>
        </authorList>
    </citation>
    <scope>NUCLEOTIDE SEQUENCE [LARGE SCALE GENOMIC DNA]</scope>
    <source>
        <tissue evidence="1">Rhizome</tissue>
    </source>
</reference>